<dbReference type="Pfam" id="PF16586">
    <property type="entry name" value="DUF5060"/>
    <property type="match status" value="1"/>
</dbReference>
<keyword evidence="4" id="KW-1185">Reference proteome</keyword>
<evidence type="ECO:0000313" key="4">
    <source>
        <dbReference type="Proteomes" id="UP000053455"/>
    </source>
</evidence>
<dbReference type="Gene3D" id="3.20.20.80">
    <property type="entry name" value="Glycosidases"/>
    <property type="match status" value="1"/>
</dbReference>
<evidence type="ECO:0000313" key="3">
    <source>
        <dbReference type="EMBL" id="KLI64124.1"/>
    </source>
</evidence>
<evidence type="ECO:0000259" key="2">
    <source>
        <dbReference type="Pfam" id="PF16586"/>
    </source>
</evidence>
<feature type="domain" description="DUF5060" evidence="2">
    <location>
        <begin position="34"/>
        <end position="112"/>
    </location>
</feature>
<accession>A0A0H0XP45</accession>
<dbReference type="Gene3D" id="2.60.40.10">
    <property type="entry name" value="Immunoglobulins"/>
    <property type="match status" value="1"/>
</dbReference>
<name>A0A0H0XP45_9SPHN</name>
<dbReference type="InterPro" id="IPR013783">
    <property type="entry name" value="Ig-like_fold"/>
</dbReference>
<dbReference type="PATRIC" id="fig|874156.12.peg.15"/>
<evidence type="ECO:0000256" key="1">
    <source>
        <dbReference type="SAM" id="SignalP"/>
    </source>
</evidence>
<dbReference type="Gene3D" id="2.60.120.1620">
    <property type="match status" value="1"/>
</dbReference>
<protein>
    <recommendedName>
        <fullName evidence="2">DUF5060 domain-containing protein</fullName>
    </recommendedName>
</protein>
<proteinExistence type="predicted"/>
<reference evidence="3 4" key="1">
    <citation type="submission" date="2015-04" db="EMBL/GenBank/DDBJ databases">
        <title>The draft genome sequence of Erythrobacter marinus HWDM-33.</title>
        <authorList>
            <person name="Zhuang L."/>
            <person name="Liu Y."/>
            <person name="Shao Z."/>
        </authorList>
    </citation>
    <scope>NUCLEOTIDE SEQUENCE [LARGE SCALE GENOMIC DNA]</scope>
    <source>
        <strain evidence="3 4">HWDM-33</strain>
    </source>
</reference>
<organism evidence="3 4">
    <name type="scientific">Aurantiacibacter marinus</name>
    <dbReference type="NCBI Taxonomy" id="874156"/>
    <lineage>
        <taxon>Bacteria</taxon>
        <taxon>Pseudomonadati</taxon>
        <taxon>Pseudomonadota</taxon>
        <taxon>Alphaproteobacteria</taxon>
        <taxon>Sphingomonadales</taxon>
        <taxon>Erythrobacteraceae</taxon>
        <taxon>Aurantiacibacter</taxon>
    </lineage>
</organism>
<keyword evidence="1" id="KW-0732">Signal</keyword>
<sequence length="821" mass="91251">MIKAPFHAAMTVAALLLFAEVAEAQTVTDAGAPFETVTLEIEGPVLDERSGRNPFTDVKLDWTVTSGGESWTIPGYFAGCGDAADSGCTSGNIWRAHFVPPLSGDYRWEVDFRAGADMAIAPSPGERLDGHGAEGGFTVSGQSADPVRARGLLQYTGENYYRFAGDESIFFKFGPDAPENMLAFADFDETPNSLGFRKTWEAHAGDLRAEGLSHLWGEEARGAGLLGTFDYLAGAGANSVSMLLWNAGGDDRNVFPHLLNVGPEEYAQMEPRAQWDEGLDQDRFDISKLDQWQRALSYADSLGLHLHFKLQETENDLFMDDGALGRTRRIFLREMVARFGHFLALTWNLGEENVQQPGDVRHIATYMDALDPYDHPLVLHSYPDQKQRYRAFLGPRSPLNGLSLQGRQDDISDLRLDVMTWSSAARLAGRPMVMSYDEPGRADGGAGVDPDYPDELLPSARGIELDPDIFLRDGLWNALTAGANGVEAYYGYRTGCSDLDCQDHRTRALLWREGRIALDFFREHVGNRAVRMMPADYVTSPLDDYVFAEPGEFYVIVTSREDEETIWRTGGIEGRFAVRWFDRAQGGALQTGSLDMIEPHSRNTALGDPPAGGSGKWVAVVSRVHDGILVEAEDFAAQRDDDVRQWCIAADCPAGWERTGAQNYIALVPDTRRTHDDELVRGENFSGEPGRMAILSYDVEFPEAGRWYLWVRAYSSGSEDNGLHAGLNGDWPESGARIQYCEGRNQWFWESSQRTRENHCGVRGGLWLDVPTAGTHNVEFSMREDGFVFDAFYLTQSPYPPHELMEQNEAARPVRQQSAGH</sequence>
<gene>
    <name evidence="3" type="ORF">AAV99_00075</name>
</gene>
<comment type="caution">
    <text evidence="3">The sequence shown here is derived from an EMBL/GenBank/DDBJ whole genome shotgun (WGS) entry which is preliminary data.</text>
</comment>
<feature type="signal peptide" evidence="1">
    <location>
        <begin position="1"/>
        <end position="24"/>
    </location>
</feature>
<dbReference type="OrthoDB" id="246387at2"/>
<dbReference type="InterPro" id="IPR032260">
    <property type="entry name" value="DUF5060"/>
</dbReference>
<dbReference type="RefSeq" id="WP_047091984.1">
    <property type="nucleotide sequence ID" value="NZ_LBHU01000001.1"/>
</dbReference>
<dbReference type="EMBL" id="LBHU01000001">
    <property type="protein sequence ID" value="KLI64124.1"/>
    <property type="molecule type" value="Genomic_DNA"/>
</dbReference>
<feature type="chain" id="PRO_5002588871" description="DUF5060 domain-containing protein" evidence="1">
    <location>
        <begin position="25"/>
        <end position="821"/>
    </location>
</feature>
<dbReference type="AlphaFoldDB" id="A0A0H0XP45"/>
<dbReference type="Proteomes" id="UP000053455">
    <property type="component" value="Unassembled WGS sequence"/>
</dbReference>
<dbReference type="STRING" id="874156.GCA_001021555_01276"/>